<dbReference type="AlphaFoldDB" id="A0A7N2R1N9"/>
<dbReference type="GeneID" id="115979162"/>
<dbReference type="GO" id="GO:0090071">
    <property type="term" value="P:negative regulation of ribosome biogenesis"/>
    <property type="evidence" value="ECO:0007669"/>
    <property type="project" value="TreeGrafter"/>
</dbReference>
<evidence type="ECO:0000256" key="1">
    <source>
        <dbReference type="ARBA" id="ARBA00004173"/>
    </source>
</evidence>
<evidence type="ECO:0000256" key="2">
    <source>
        <dbReference type="ARBA" id="ARBA00010574"/>
    </source>
</evidence>
<keyword evidence="5" id="KW-1185">Reference proteome</keyword>
<evidence type="ECO:0000313" key="4">
    <source>
        <dbReference type="EnsemblPlants" id="QL03p054759:mrna"/>
    </source>
</evidence>
<dbReference type="PANTHER" id="PTHR21043">
    <property type="entry name" value="IOJAP SUPERFAMILY ORTHOLOG"/>
    <property type="match status" value="1"/>
</dbReference>
<dbReference type="Pfam" id="PF02410">
    <property type="entry name" value="RsfS"/>
    <property type="match status" value="1"/>
</dbReference>
<dbReference type="RefSeq" id="XP_030956990.1">
    <property type="nucleotide sequence ID" value="XM_031101130.1"/>
</dbReference>
<evidence type="ECO:0000313" key="5">
    <source>
        <dbReference type="Proteomes" id="UP000594261"/>
    </source>
</evidence>
<gene>
    <name evidence="4" type="primary">LOC115979162</name>
</gene>
<proteinExistence type="inferred from homology"/>
<dbReference type="HAMAP" id="MF_01477">
    <property type="entry name" value="Iojap_RsfS"/>
    <property type="match status" value="1"/>
</dbReference>
<dbReference type="Gene3D" id="3.30.460.10">
    <property type="entry name" value="Beta Polymerase, domain 2"/>
    <property type="match status" value="1"/>
</dbReference>
<reference evidence="4 5" key="1">
    <citation type="journal article" date="2016" name="G3 (Bethesda)">
        <title>First Draft Assembly and Annotation of the Genome of a California Endemic Oak Quercus lobata Nee (Fagaceae).</title>
        <authorList>
            <person name="Sork V.L."/>
            <person name="Fitz-Gibbon S.T."/>
            <person name="Puiu D."/>
            <person name="Crepeau M."/>
            <person name="Gugger P.F."/>
            <person name="Sherman R."/>
            <person name="Stevens K."/>
            <person name="Langley C.H."/>
            <person name="Pellegrini M."/>
            <person name="Salzberg S.L."/>
        </authorList>
    </citation>
    <scope>NUCLEOTIDE SEQUENCE [LARGE SCALE GENOMIC DNA]</scope>
    <source>
        <strain evidence="4 5">cv. SW786</strain>
    </source>
</reference>
<reference evidence="4" key="2">
    <citation type="submission" date="2021-01" db="UniProtKB">
        <authorList>
            <consortium name="EnsemblPlants"/>
        </authorList>
    </citation>
    <scope>IDENTIFICATION</scope>
</reference>
<dbReference type="InterPro" id="IPR004394">
    <property type="entry name" value="Iojap/RsfS/C7orf30"/>
</dbReference>
<dbReference type="EnsemblPlants" id="QL03p054759:mrna">
    <property type="protein sequence ID" value="QL03p054759:mrna"/>
    <property type="gene ID" value="QL03p054759"/>
</dbReference>
<dbReference type="GO" id="GO:0043023">
    <property type="term" value="F:ribosomal large subunit binding"/>
    <property type="evidence" value="ECO:0007669"/>
    <property type="project" value="TreeGrafter"/>
</dbReference>
<name>A0A7N2R1N9_QUELO</name>
<organism evidence="4 5">
    <name type="scientific">Quercus lobata</name>
    <name type="common">Valley oak</name>
    <dbReference type="NCBI Taxonomy" id="97700"/>
    <lineage>
        <taxon>Eukaryota</taxon>
        <taxon>Viridiplantae</taxon>
        <taxon>Streptophyta</taxon>
        <taxon>Embryophyta</taxon>
        <taxon>Tracheophyta</taxon>
        <taxon>Spermatophyta</taxon>
        <taxon>Magnoliopsida</taxon>
        <taxon>eudicotyledons</taxon>
        <taxon>Gunneridae</taxon>
        <taxon>Pentapetalae</taxon>
        <taxon>rosids</taxon>
        <taxon>fabids</taxon>
        <taxon>Fagales</taxon>
        <taxon>Fagaceae</taxon>
        <taxon>Quercus</taxon>
    </lineage>
</organism>
<dbReference type="KEGG" id="qlo:115979162"/>
<evidence type="ECO:0000256" key="3">
    <source>
        <dbReference type="ARBA" id="ARBA00023128"/>
    </source>
</evidence>
<dbReference type="InterPro" id="IPR043519">
    <property type="entry name" value="NT_sf"/>
</dbReference>
<dbReference type="SUPFAM" id="SSF81301">
    <property type="entry name" value="Nucleotidyltransferase"/>
    <property type="match status" value="1"/>
</dbReference>
<dbReference type="Gramene" id="QL03p054759:mrna">
    <property type="protein sequence ID" value="QL03p054759:mrna"/>
    <property type="gene ID" value="QL03p054759"/>
</dbReference>
<dbReference type="GO" id="GO:0005739">
    <property type="term" value="C:mitochondrion"/>
    <property type="evidence" value="ECO:0007669"/>
    <property type="project" value="UniProtKB-SubCell"/>
</dbReference>
<evidence type="ECO:0008006" key="6">
    <source>
        <dbReference type="Google" id="ProtNLM"/>
    </source>
</evidence>
<dbReference type="Proteomes" id="UP000594261">
    <property type="component" value="Chromosome 3"/>
</dbReference>
<comment type="subcellular location">
    <subcellularLocation>
        <location evidence="1">Mitochondrion</location>
    </subcellularLocation>
</comment>
<dbReference type="OrthoDB" id="21330at2759"/>
<dbReference type="NCBIfam" id="TIGR00090">
    <property type="entry name" value="rsfS_iojap_ybeB"/>
    <property type="match status" value="1"/>
</dbReference>
<dbReference type="EMBL" id="LRBV02000003">
    <property type="status" value="NOT_ANNOTATED_CDS"/>
    <property type="molecule type" value="Genomic_DNA"/>
</dbReference>
<dbReference type="FunCoup" id="A0A7N2R1N9">
    <property type="interactions" value="13"/>
</dbReference>
<dbReference type="GO" id="GO:0017148">
    <property type="term" value="P:negative regulation of translation"/>
    <property type="evidence" value="ECO:0007669"/>
    <property type="project" value="TreeGrafter"/>
</dbReference>
<dbReference type="PANTHER" id="PTHR21043:SF0">
    <property type="entry name" value="MITOCHONDRIAL ASSEMBLY OF RIBOSOMAL LARGE SUBUNIT PROTEIN 1"/>
    <property type="match status" value="1"/>
</dbReference>
<dbReference type="FunFam" id="3.30.460.10:FF:000018">
    <property type="entry name" value="Mitochondrial assembly of ribosomal large subunit 1"/>
    <property type="match status" value="1"/>
</dbReference>
<accession>A0A7N2R1N9</accession>
<comment type="similarity">
    <text evidence="2">Belongs to the Iojap/RsfS family.</text>
</comment>
<sequence length="185" mass="20678">MWAALRSRSSSLHPWKQGIAVPPGLNPTAFSSSSFTTAATTNKAFLSLQEIKKVLNDVRADDVKVLSVPNMHADWADYVVLATGRSTWHVKNIAQALIYKAKQKQKGVDRKVLPSVEGQEEGKWIVIDSGKIIVHALDEKAREYYNLEGLWTTETSQKEPNPELEKAFVKIRPKNNSKKPVQKVA</sequence>
<protein>
    <recommendedName>
        <fullName evidence="6">Protein Iojap-related, mitochondrial</fullName>
    </recommendedName>
</protein>
<dbReference type="InParanoid" id="A0A7N2R1N9"/>
<keyword evidence="3" id="KW-0496">Mitochondrion</keyword>
<dbReference type="OMA" id="KTRRRDH"/>